<proteinExistence type="predicted"/>
<evidence type="ECO:0000313" key="2">
    <source>
        <dbReference type="Proteomes" id="UP000299102"/>
    </source>
</evidence>
<sequence length="175" mass="19679">MKVRRFVKGPAEMLRPAPGVGTCSTFNTSPRVDKGARFYCAQIASAAYLPCNRVLPSYILMISPKFRRVCVRRLHHKFGSFAGVDIECVPLYFLLKDFAGNPNLVPDFNSDPSTVRNFDSGHPLDSKLGPTLGFDTGGNKYTIRRTAYVKTKRLYSVRCLMSTRYPLPAHSARRR</sequence>
<dbReference type="EMBL" id="BGZK01002367">
    <property type="protein sequence ID" value="GBP93367.1"/>
    <property type="molecule type" value="Genomic_DNA"/>
</dbReference>
<protein>
    <submittedName>
        <fullName evidence="1">Uncharacterized protein</fullName>
    </submittedName>
</protein>
<evidence type="ECO:0000313" key="1">
    <source>
        <dbReference type="EMBL" id="GBP93367.1"/>
    </source>
</evidence>
<gene>
    <name evidence="1" type="ORF">EVAR_100554_1</name>
</gene>
<keyword evidence="2" id="KW-1185">Reference proteome</keyword>
<organism evidence="1 2">
    <name type="scientific">Eumeta variegata</name>
    <name type="common">Bagworm moth</name>
    <name type="synonym">Eumeta japonica</name>
    <dbReference type="NCBI Taxonomy" id="151549"/>
    <lineage>
        <taxon>Eukaryota</taxon>
        <taxon>Metazoa</taxon>
        <taxon>Ecdysozoa</taxon>
        <taxon>Arthropoda</taxon>
        <taxon>Hexapoda</taxon>
        <taxon>Insecta</taxon>
        <taxon>Pterygota</taxon>
        <taxon>Neoptera</taxon>
        <taxon>Endopterygota</taxon>
        <taxon>Lepidoptera</taxon>
        <taxon>Glossata</taxon>
        <taxon>Ditrysia</taxon>
        <taxon>Tineoidea</taxon>
        <taxon>Psychidae</taxon>
        <taxon>Oiketicinae</taxon>
        <taxon>Eumeta</taxon>
    </lineage>
</organism>
<reference evidence="1 2" key="1">
    <citation type="journal article" date="2019" name="Commun. Biol.">
        <title>The bagworm genome reveals a unique fibroin gene that provides high tensile strength.</title>
        <authorList>
            <person name="Kono N."/>
            <person name="Nakamura H."/>
            <person name="Ohtoshi R."/>
            <person name="Tomita M."/>
            <person name="Numata K."/>
            <person name="Arakawa K."/>
        </authorList>
    </citation>
    <scope>NUCLEOTIDE SEQUENCE [LARGE SCALE GENOMIC DNA]</scope>
</reference>
<accession>A0A4C2A384</accession>
<name>A0A4C2A384_EUMVA</name>
<comment type="caution">
    <text evidence="1">The sequence shown here is derived from an EMBL/GenBank/DDBJ whole genome shotgun (WGS) entry which is preliminary data.</text>
</comment>
<dbReference type="AlphaFoldDB" id="A0A4C2A384"/>
<dbReference type="Proteomes" id="UP000299102">
    <property type="component" value="Unassembled WGS sequence"/>
</dbReference>